<dbReference type="InterPro" id="IPR011059">
    <property type="entry name" value="Metal-dep_hydrolase_composite"/>
</dbReference>
<feature type="binding site" evidence="7">
    <location>
        <position position="251"/>
    </location>
    <ligand>
        <name>4-imidazolone-5-propanoate</name>
        <dbReference type="ChEBI" id="CHEBI:77893"/>
    </ligand>
</feature>
<sequence length="412" mass="45255">MKLLLTHIKELLQVRENCPSKLSGKEMNELPTLKNAWVFINHGIIEDYGTMDKMGPHQGFKTLDCSGKMVLPAWCDSHTHIVYAGNREQEFVDRIKGLSYQEIAERGGGIVNSAKKLQETSEEDLYHQSAARLEEVMRLGTGAIEIKSGYGLTTDAELKMLRVAKKLAEEYPITIKTTFLGAHAIPTEYKGNKDGYLDLLCNEMLPKVAEEKLADYVDIFCEEGYFSVANLERILSEGKKYGLIPKVHVNQFNSIGGIAAAVKHKALSVDHLEVLTNEDLEALKNSQTMPVALPSCSYFLSIPYTPGRKIIDAGLPLALATDYNPGSTPSGNMNFVVATACIKMRLTPEEAINAATINGAYAMGLSKTHGSITKGKMANLIITKEIPSYGYLPYAFGSNLIDSVIINGQEVK</sequence>
<protein>
    <recommendedName>
        <fullName evidence="1 7">Imidazolonepropionase</fullName>
        <ecNumber evidence="1 7">3.5.2.7</ecNumber>
    </recommendedName>
    <alternativeName>
        <fullName evidence="7">Imidazolone-5-propionate hydrolase</fullName>
    </alternativeName>
</protein>
<dbReference type="NCBIfam" id="TIGR01224">
    <property type="entry name" value="hutI"/>
    <property type="match status" value="1"/>
</dbReference>
<feature type="binding site" evidence="7">
    <location>
        <position position="150"/>
    </location>
    <ligand>
        <name>N-formimidoyl-L-glutamate</name>
        <dbReference type="ChEBI" id="CHEBI:58928"/>
    </ligand>
</feature>
<dbReference type="GO" id="GO:0005737">
    <property type="term" value="C:cytoplasm"/>
    <property type="evidence" value="ECO:0007669"/>
    <property type="project" value="UniProtKB-SubCell"/>
</dbReference>
<dbReference type="GO" id="GO:0019557">
    <property type="term" value="P:L-histidine catabolic process to glutamate and formate"/>
    <property type="evidence" value="ECO:0007669"/>
    <property type="project" value="UniProtKB-UniPathway"/>
</dbReference>
<evidence type="ECO:0000256" key="4">
    <source>
        <dbReference type="ARBA" id="ARBA00022808"/>
    </source>
</evidence>
<evidence type="ECO:0000256" key="2">
    <source>
        <dbReference type="ARBA" id="ARBA00022723"/>
    </source>
</evidence>
<evidence type="ECO:0000256" key="6">
    <source>
        <dbReference type="ARBA" id="ARBA00023004"/>
    </source>
</evidence>
<feature type="binding site" evidence="7">
    <location>
        <position position="150"/>
    </location>
    <ligand>
        <name>4-imidazolone-5-propanoate</name>
        <dbReference type="ChEBI" id="CHEBI:77893"/>
    </ligand>
</feature>
<feature type="binding site" evidence="7">
    <location>
        <position position="327"/>
    </location>
    <ligand>
        <name>4-imidazolone-5-propanoate</name>
        <dbReference type="ChEBI" id="CHEBI:77893"/>
    </ligand>
</feature>
<dbReference type="GO" id="GO:0019556">
    <property type="term" value="P:L-histidine catabolic process to glutamate and formamide"/>
    <property type="evidence" value="ECO:0007669"/>
    <property type="project" value="UniProtKB-UniRule"/>
</dbReference>
<dbReference type="Gene3D" id="3.20.20.140">
    <property type="entry name" value="Metal-dependent hydrolases"/>
    <property type="match status" value="1"/>
</dbReference>
<keyword evidence="7" id="KW-0963">Cytoplasm</keyword>
<dbReference type="Pfam" id="PF01979">
    <property type="entry name" value="Amidohydro_1"/>
    <property type="match status" value="1"/>
</dbReference>
<keyword evidence="2 7" id="KW-0479">Metal-binding</keyword>
<comment type="subcellular location">
    <subcellularLocation>
        <location evidence="7">Cytoplasm</location>
    </subcellularLocation>
</comment>
<dbReference type="SUPFAM" id="SSF51338">
    <property type="entry name" value="Composite domain of metallo-dependent hydrolases"/>
    <property type="match status" value="1"/>
</dbReference>
<dbReference type="GO" id="GO:0008270">
    <property type="term" value="F:zinc ion binding"/>
    <property type="evidence" value="ECO:0007669"/>
    <property type="project" value="UniProtKB-UniRule"/>
</dbReference>
<feature type="binding site" evidence="7">
    <location>
        <position position="78"/>
    </location>
    <ligand>
        <name>Fe(3+)</name>
        <dbReference type="ChEBI" id="CHEBI:29034"/>
    </ligand>
</feature>
<dbReference type="HAMAP" id="MF_00372">
    <property type="entry name" value="HutI"/>
    <property type="match status" value="1"/>
</dbReference>
<feature type="binding site" evidence="7">
    <location>
        <position position="322"/>
    </location>
    <ligand>
        <name>Zn(2+)</name>
        <dbReference type="ChEBI" id="CHEBI:29105"/>
    </ligand>
</feature>
<comment type="pathway">
    <text evidence="7">Amino-acid degradation; L-histidine degradation into L-glutamate; N-formimidoyl-L-glutamate from L-histidine: step 3/3.</text>
</comment>
<comment type="similarity">
    <text evidence="7">Belongs to the metallo-dependent hydrolases superfamily. HutI family.</text>
</comment>
<keyword evidence="5 7" id="KW-0862">Zinc</keyword>
<feature type="binding site" evidence="7">
    <location>
        <position position="322"/>
    </location>
    <ligand>
        <name>Fe(3+)</name>
        <dbReference type="ChEBI" id="CHEBI:29034"/>
    </ligand>
</feature>
<dbReference type="EMBL" id="VORU01000008">
    <property type="protein sequence ID" value="TXD68901.1"/>
    <property type="molecule type" value="Genomic_DNA"/>
</dbReference>
<feature type="binding site" evidence="7">
    <location>
        <position position="80"/>
    </location>
    <ligand>
        <name>Fe(3+)</name>
        <dbReference type="ChEBI" id="CHEBI:29034"/>
    </ligand>
</feature>
<dbReference type="InterPro" id="IPR005920">
    <property type="entry name" value="HutI"/>
</dbReference>
<comment type="cofactor">
    <cofactor evidence="7">
        <name>Zn(2+)</name>
        <dbReference type="ChEBI" id="CHEBI:29105"/>
    </cofactor>
    <cofactor evidence="7">
        <name>Fe(3+)</name>
        <dbReference type="ChEBI" id="CHEBI:29034"/>
    </cofactor>
    <text evidence="7">Binds 1 zinc or iron ion per subunit.</text>
</comment>
<organism evidence="9 10">
    <name type="scientific">Aequorivita lipolytica</name>
    <dbReference type="NCBI Taxonomy" id="153267"/>
    <lineage>
        <taxon>Bacteria</taxon>
        <taxon>Pseudomonadati</taxon>
        <taxon>Bacteroidota</taxon>
        <taxon>Flavobacteriia</taxon>
        <taxon>Flavobacteriales</taxon>
        <taxon>Flavobacteriaceae</taxon>
        <taxon>Aequorivita</taxon>
    </lineage>
</organism>
<evidence type="ECO:0000259" key="8">
    <source>
        <dbReference type="Pfam" id="PF01979"/>
    </source>
</evidence>
<dbReference type="PANTHER" id="PTHR42752:SF1">
    <property type="entry name" value="IMIDAZOLONEPROPIONASE-RELATED"/>
    <property type="match status" value="1"/>
</dbReference>
<dbReference type="PANTHER" id="PTHR42752">
    <property type="entry name" value="IMIDAZOLONEPROPIONASE"/>
    <property type="match status" value="1"/>
</dbReference>
<dbReference type="CDD" id="cd01296">
    <property type="entry name" value="Imidazolone-5PH"/>
    <property type="match status" value="1"/>
</dbReference>
<keyword evidence="10" id="KW-1185">Reference proteome</keyword>
<keyword evidence="3 7" id="KW-0378">Hydrolase</keyword>
<evidence type="ECO:0000256" key="3">
    <source>
        <dbReference type="ARBA" id="ARBA00022801"/>
    </source>
</evidence>
<keyword evidence="4 7" id="KW-0369">Histidine metabolism</keyword>
<dbReference type="OrthoDB" id="9776455at2"/>
<evidence type="ECO:0000256" key="1">
    <source>
        <dbReference type="ARBA" id="ARBA00012864"/>
    </source>
</evidence>
<feature type="binding site" evidence="7">
    <location>
        <position position="80"/>
    </location>
    <ligand>
        <name>Zn(2+)</name>
        <dbReference type="ChEBI" id="CHEBI:29105"/>
    </ligand>
</feature>
<dbReference type="Gene3D" id="2.30.40.10">
    <property type="entry name" value="Urease, subunit C, domain 1"/>
    <property type="match status" value="1"/>
</dbReference>
<feature type="binding site" evidence="7">
    <location>
        <position position="248"/>
    </location>
    <ligand>
        <name>Zn(2+)</name>
        <dbReference type="ChEBI" id="CHEBI:29105"/>
    </ligand>
</feature>
<comment type="function">
    <text evidence="7">Catalyzes the hydrolytic cleavage of the carbon-nitrogen bond in imidazolone-5-propanoate to yield N-formimidoyl-L-glutamate. It is the third step in the universal histidine degradation pathway.</text>
</comment>
<name>A0A5C6YNK4_9FLAO</name>
<feature type="binding site" evidence="7">
    <location>
        <position position="183"/>
    </location>
    <ligand>
        <name>4-imidazolone-5-propanoate</name>
        <dbReference type="ChEBI" id="CHEBI:77893"/>
    </ligand>
</feature>
<dbReference type="GO" id="GO:0050480">
    <property type="term" value="F:imidazolonepropionase activity"/>
    <property type="evidence" value="ECO:0007669"/>
    <property type="project" value="UniProtKB-UniRule"/>
</dbReference>
<feature type="binding site" evidence="7">
    <location>
        <position position="87"/>
    </location>
    <ligand>
        <name>4-imidazolone-5-propanoate</name>
        <dbReference type="ChEBI" id="CHEBI:77893"/>
    </ligand>
</feature>
<keyword evidence="6 7" id="KW-0408">Iron</keyword>
<feature type="binding site" evidence="7">
    <location>
        <position position="324"/>
    </location>
    <ligand>
        <name>N-formimidoyl-L-glutamate</name>
        <dbReference type="ChEBI" id="CHEBI:58928"/>
    </ligand>
</feature>
<feature type="binding site" evidence="7">
    <location>
        <position position="78"/>
    </location>
    <ligand>
        <name>Zn(2+)</name>
        <dbReference type="ChEBI" id="CHEBI:29105"/>
    </ligand>
</feature>
<comment type="catalytic activity">
    <reaction evidence="7">
        <text>4-imidazolone-5-propanoate + H2O = N-formimidoyl-L-glutamate</text>
        <dbReference type="Rhea" id="RHEA:23660"/>
        <dbReference type="ChEBI" id="CHEBI:15377"/>
        <dbReference type="ChEBI" id="CHEBI:58928"/>
        <dbReference type="ChEBI" id="CHEBI:77893"/>
        <dbReference type="EC" id="3.5.2.7"/>
    </reaction>
</comment>
<feature type="binding site" evidence="7">
    <location>
        <position position="326"/>
    </location>
    <ligand>
        <name>N-formimidoyl-L-glutamate</name>
        <dbReference type="ChEBI" id="CHEBI:58928"/>
    </ligand>
</feature>
<gene>
    <name evidence="7" type="primary">hutI</name>
    <name evidence="9" type="ORF">ESV24_10640</name>
</gene>
<accession>A0A5C6YNK4</accession>
<evidence type="ECO:0000256" key="5">
    <source>
        <dbReference type="ARBA" id="ARBA00022833"/>
    </source>
</evidence>
<evidence type="ECO:0000256" key="7">
    <source>
        <dbReference type="HAMAP-Rule" id="MF_00372"/>
    </source>
</evidence>
<feature type="binding site" evidence="7">
    <location>
        <position position="248"/>
    </location>
    <ligand>
        <name>Fe(3+)</name>
        <dbReference type="ChEBI" id="CHEBI:29034"/>
    </ligand>
</feature>
<dbReference type="RefSeq" id="WP_111816245.1">
    <property type="nucleotide sequence ID" value="NZ_CBCRZQ010000006.1"/>
</dbReference>
<dbReference type="Proteomes" id="UP000321945">
    <property type="component" value="Unassembled WGS sequence"/>
</dbReference>
<dbReference type="GO" id="GO:0005506">
    <property type="term" value="F:iron ion binding"/>
    <property type="evidence" value="ECO:0007669"/>
    <property type="project" value="UniProtKB-UniRule"/>
</dbReference>
<dbReference type="UniPathway" id="UPA00379">
    <property type="reaction ID" value="UER00551"/>
</dbReference>
<dbReference type="InterPro" id="IPR032466">
    <property type="entry name" value="Metal_Hydrolase"/>
</dbReference>
<reference evidence="9 10" key="1">
    <citation type="submission" date="2019-08" db="EMBL/GenBank/DDBJ databases">
        <title>Genome of Aequorivita lipolytica Y10-2 (type strain).</title>
        <authorList>
            <person name="Bowman J.P."/>
        </authorList>
    </citation>
    <scope>NUCLEOTIDE SEQUENCE [LARGE SCALE GENOMIC DNA]</scope>
    <source>
        <strain evidence="9 10">Y10-2</strain>
    </source>
</reference>
<dbReference type="AlphaFoldDB" id="A0A5C6YNK4"/>
<dbReference type="EC" id="3.5.2.7" evidence="1 7"/>
<evidence type="ECO:0000313" key="10">
    <source>
        <dbReference type="Proteomes" id="UP000321945"/>
    </source>
</evidence>
<dbReference type="FunFam" id="3.20.20.140:FF:000007">
    <property type="entry name" value="Imidazolonepropionase"/>
    <property type="match status" value="1"/>
</dbReference>
<feature type="domain" description="Amidohydrolase-related" evidence="8">
    <location>
        <begin position="69"/>
        <end position="411"/>
    </location>
</feature>
<evidence type="ECO:0000313" key="9">
    <source>
        <dbReference type="EMBL" id="TXD68901.1"/>
    </source>
</evidence>
<proteinExistence type="inferred from homology"/>
<dbReference type="InterPro" id="IPR006680">
    <property type="entry name" value="Amidohydro-rel"/>
</dbReference>
<dbReference type="SUPFAM" id="SSF51556">
    <property type="entry name" value="Metallo-dependent hydrolases"/>
    <property type="match status" value="1"/>
</dbReference>
<comment type="caution">
    <text evidence="9">The sequence shown here is derived from an EMBL/GenBank/DDBJ whole genome shotgun (WGS) entry which is preliminary data.</text>
</comment>